<dbReference type="PIRSF" id="PIRSF028757">
    <property type="entry name" value="LD-carboxypeptidase"/>
    <property type="match status" value="1"/>
</dbReference>
<dbReference type="InterPro" id="IPR027461">
    <property type="entry name" value="Carboxypeptidase_A_C_sf"/>
</dbReference>
<feature type="active site" description="Charge relay system" evidence="6">
    <location>
        <position position="281"/>
    </location>
</feature>
<dbReference type="InterPro" id="IPR040449">
    <property type="entry name" value="Peptidase_S66_N"/>
</dbReference>
<feature type="active site" description="Charge relay system" evidence="6">
    <location>
        <position position="211"/>
    </location>
</feature>
<dbReference type="RefSeq" id="WP_184307158.1">
    <property type="nucleotide sequence ID" value="NZ_JACHEN010000001.1"/>
</dbReference>
<proteinExistence type="inferred from homology"/>
<dbReference type="PANTHER" id="PTHR30237">
    <property type="entry name" value="MURAMOYLTETRAPEPTIDE CARBOXYPEPTIDASE"/>
    <property type="match status" value="1"/>
</dbReference>
<comment type="caution">
    <text evidence="9">The sequence shown here is derived from an EMBL/GenBank/DDBJ whole genome shotgun (WGS) entry which is preliminary data.</text>
</comment>
<evidence type="ECO:0000256" key="4">
    <source>
        <dbReference type="ARBA" id="ARBA00022801"/>
    </source>
</evidence>
<dbReference type="EMBL" id="JACHEN010000001">
    <property type="protein sequence ID" value="MBB6214074.1"/>
    <property type="molecule type" value="Genomic_DNA"/>
</dbReference>
<dbReference type="EC" id="3.4.17.13" evidence="9"/>
<dbReference type="SUPFAM" id="SSF52317">
    <property type="entry name" value="Class I glutamine amidotransferase-like"/>
    <property type="match status" value="1"/>
</dbReference>
<dbReference type="GO" id="GO:0006508">
    <property type="term" value="P:proteolysis"/>
    <property type="evidence" value="ECO:0007669"/>
    <property type="project" value="UniProtKB-KW"/>
</dbReference>
<feature type="domain" description="LD-carboxypeptidase C-terminal" evidence="8">
    <location>
        <begin position="181"/>
        <end position="296"/>
    </location>
</feature>
<keyword evidence="10" id="KW-1185">Reference proteome</keyword>
<dbReference type="Pfam" id="PF17676">
    <property type="entry name" value="Peptidase_S66C"/>
    <property type="match status" value="1"/>
</dbReference>
<reference evidence="9 10" key="1">
    <citation type="submission" date="2020-08" db="EMBL/GenBank/DDBJ databases">
        <title>Genomic Encyclopedia of Type Strains, Phase IV (KMG-IV): sequencing the most valuable type-strain genomes for metagenomic binning, comparative biology and taxonomic classification.</title>
        <authorList>
            <person name="Goeker M."/>
        </authorList>
    </citation>
    <scope>NUCLEOTIDE SEQUENCE [LARGE SCALE GENOMIC DNA]</scope>
    <source>
        <strain evidence="9 10">DSM 103526</strain>
    </source>
</reference>
<evidence type="ECO:0000256" key="1">
    <source>
        <dbReference type="ARBA" id="ARBA00010233"/>
    </source>
</evidence>
<keyword evidence="2 9" id="KW-0121">Carboxypeptidase</keyword>
<dbReference type="InterPro" id="IPR029062">
    <property type="entry name" value="Class_I_gatase-like"/>
</dbReference>
<dbReference type="InterPro" id="IPR003507">
    <property type="entry name" value="S66_fam"/>
</dbReference>
<feature type="domain" description="LD-carboxypeptidase N-terminal" evidence="7">
    <location>
        <begin position="14"/>
        <end position="130"/>
    </location>
</feature>
<gene>
    <name evidence="9" type="ORF">HNQ80_000143</name>
</gene>
<accession>A0A841KJM9</accession>
<keyword evidence="3" id="KW-0645">Protease</keyword>
<evidence type="ECO:0000256" key="2">
    <source>
        <dbReference type="ARBA" id="ARBA00022645"/>
    </source>
</evidence>
<sequence>MKSKPKPLKPGDTIGIIAPGGPSTRDELERGVQVLQNMGFHVTLGESVFHKRGYLAGEDHIRLKDIHQMFQNKGVQGIICMRGGDGSGRLLDRIDYDVIAKNPKVFVGYSDITALHIAFLQEAKLVTFHGPMVTSDMITEGFNEYTREAFLKAISWEKPLGKLKNPEEDTMKTIVEGRAYGEIVGGNLALVTSTMGTPFELDTRGKLLFLEDIHEGVYRIDRMLNQLRLAGKLQEAAGIILGEFLDYEPENPEDSLTLEEVISDLVVPLNKPAIMGWKCGHGNYKLTIPLGVKGELNATDRQISIVETATQ</sequence>
<dbReference type="CDD" id="cd07025">
    <property type="entry name" value="Peptidase_S66"/>
    <property type="match status" value="1"/>
</dbReference>
<dbReference type="Proteomes" id="UP000579281">
    <property type="component" value="Unassembled WGS sequence"/>
</dbReference>
<keyword evidence="4 9" id="KW-0378">Hydrolase</keyword>
<dbReference type="InterPro" id="IPR027478">
    <property type="entry name" value="LdcA_N"/>
</dbReference>
<feature type="active site" description="Nucleophile" evidence="6">
    <location>
        <position position="110"/>
    </location>
</feature>
<dbReference type="Pfam" id="PF02016">
    <property type="entry name" value="Peptidase_S66"/>
    <property type="match status" value="1"/>
</dbReference>
<evidence type="ECO:0000259" key="8">
    <source>
        <dbReference type="Pfam" id="PF17676"/>
    </source>
</evidence>
<evidence type="ECO:0000313" key="10">
    <source>
        <dbReference type="Proteomes" id="UP000579281"/>
    </source>
</evidence>
<keyword evidence="5" id="KW-0720">Serine protease</keyword>
<evidence type="ECO:0000313" key="9">
    <source>
        <dbReference type="EMBL" id="MBB6214074.1"/>
    </source>
</evidence>
<evidence type="ECO:0000256" key="5">
    <source>
        <dbReference type="ARBA" id="ARBA00022825"/>
    </source>
</evidence>
<dbReference type="Gene3D" id="3.40.50.10740">
    <property type="entry name" value="Class I glutamine amidotransferase-like"/>
    <property type="match status" value="1"/>
</dbReference>
<evidence type="ECO:0000259" key="7">
    <source>
        <dbReference type="Pfam" id="PF02016"/>
    </source>
</evidence>
<dbReference type="Gene3D" id="3.50.30.60">
    <property type="entry name" value="LD-carboxypeptidase A C-terminal domain-like"/>
    <property type="match status" value="1"/>
</dbReference>
<dbReference type="AlphaFoldDB" id="A0A841KJM9"/>
<evidence type="ECO:0000256" key="6">
    <source>
        <dbReference type="PIRSR" id="PIRSR028757-1"/>
    </source>
</evidence>
<dbReference type="GO" id="GO:0106415">
    <property type="term" value="F:muramoyltetrapeptide carboxypeptidase activity"/>
    <property type="evidence" value="ECO:0007669"/>
    <property type="project" value="UniProtKB-EC"/>
</dbReference>
<dbReference type="PANTHER" id="PTHR30237:SF2">
    <property type="entry name" value="MUREIN TETRAPEPTIDE CARBOXYPEPTIDASE"/>
    <property type="match status" value="1"/>
</dbReference>
<dbReference type="InterPro" id="IPR040921">
    <property type="entry name" value="Peptidase_S66C"/>
</dbReference>
<name>A0A841KJM9_9FIRM</name>
<organism evidence="9 10">
    <name type="scientific">Anaerosolibacter carboniphilus</name>
    <dbReference type="NCBI Taxonomy" id="1417629"/>
    <lineage>
        <taxon>Bacteria</taxon>
        <taxon>Bacillati</taxon>
        <taxon>Bacillota</taxon>
        <taxon>Clostridia</taxon>
        <taxon>Peptostreptococcales</taxon>
        <taxon>Thermotaleaceae</taxon>
        <taxon>Anaerosolibacter</taxon>
    </lineage>
</organism>
<evidence type="ECO:0000256" key="3">
    <source>
        <dbReference type="ARBA" id="ARBA00022670"/>
    </source>
</evidence>
<comment type="similarity">
    <text evidence="1">Belongs to the peptidase S66 family.</text>
</comment>
<dbReference type="GO" id="GO:0008236">
    <property type="term" value="F:serine-type peptidase activity"/>
    <property type="evidence" value="ECO:0007669"/>
    <property type="project" value="UniProtKB-KW"/>
</dbReference>
<protein>
    <submittedName>
        <fullName evidence="9">Muramoyltetrapeptide carboxypeptidase</fullName>
        <ecNumber evidence="9">3.4.17.13</ecNumber>
    </submittedName>
</protein>
<dbReference type="SUPFAM" id="SSF141986">
    <property type="entry name" value="LD-carboxypeptidase A C-terminal domain-like"/>
    <property type="match status" value="1"/>
</dbReference>